<evidence type="ECO:0000259" key="10">
    <source>
        <dbReference type="PROSITE" id="PS51449"/>
    </source>
</evidence>
<dbReference type="PANTHER" id="PTHR43020">
    <property type="entry name" value="CDK5 REGULATORY SUBUNIT-ASSOCIATED PROTEIN 1"/>
    <property type="match status" value="1"/>
</dbReference>
<dbReference type="InterPro" id="IPR023404">
    <property type="entry name" value="rSAM_horseshoe"/>
</dbReference>
<dbReference type="SFLD" id="SFLDG01082">
    <property type="entry name" value="B12-binding_domain_containing"/>
    <property type="match status" value="1"/>
</dbReference>
<dbReference type="GO" id="GO:0005829">
    <property type="term" value="C:cytosol"/>
    <property type="evidence" value="ECO:0007669"/>
    <property type="project" value="TreeGrafter"/>
</dbReference>
<dbReference type="SMART" id="SM00729">
    <property type="entry name" value="Elp3"/>
    <property type="match status" value="1"/>
</dbReference>
<evidence type="ECO:0000256" key="2">
    <source>
        <dbReference type="ARBA" id="ARBA00022485"/>
    </source>
</evidence>
<evidence type="ECO:0000256" key="3">
    <source>
        <dbReference type="ARBA" id="ARBA00022490"/>
    </source>
</evidence>
<dbReference type="GO" id="GO:0046872">
    <property type="term" value="F:metal ion binding"/>
    <property type="evidence" value="ECO:0007669"/>
    <property type="project" value="UniProtKB-KW"/>
</dbReference>
<keyword evidence="3" id="KW-0963">Cytoplasm</keyword>
<evidence type="ECO:0000259" key="11">
    <source>
        <dbReference type="PROSITE" id="PS51918"/>
    </source>
</evidence>
<dbReference type="Proteomes" id="UP000193431">
    <property type="component" value="Chromosome"/>
</dbReference>
<keyword evidence="7" id="KW-0479">Metal-binding</keyword>
<dbReference type="SUPFAM" id="SSF102114">
    <property type="entry name" value="Radical SAM enzymes"/>
    <property type="match status" value="1"/>
</dbReference>
<dbReference type="InterPro" id="IPR020612">
    <property type="entry name" value="Methylthiotransferase_CS"/>
</dbReference>
<evidence type="ECO:0000256" key="5">
    <source>
        <dbReference type="ARBA" id="ARBA00022691"/>
    </source>
</evidence>
<evidence type="ECO:0000313" key="13">
    <source>
        <dbReference type="Proteomes" id="UP000193431"/>
    </source>
</evidence>
<accession>A0A1W6MGG2</accession>
<dbReference type="PANTHER" id="PTHR43020:SF2">
    <property type="entry name" value="MITOCHONDRIAL TRNA METHYLTHIOTRANSFERASE CDK5RAP1"/>
    <property type="match status" value="1"/>
</dbReference>
<feature type="domain" description="MTTase N-terminal" evidence="10">
    <location>
        <begin position="9"/>
        <end position="121"/>
    </location>
</feature>
<evidence type="ECO:0000256" key="8">
    <source>
        <dbReference type="ARBA" id="ARBA00023004"/>
    </source>
</evidence>
<dbReference type="Pfam" id="PF04055">
    <property type="entry name" value="Radical_SAM"/>
    <property type="match status" value="1"/>
</dbReference>
<dbReference type="InterPro" id="IPR005839">
    <property type="entry name" value="Methylthiotransferase"/>
</dbReference>
<dbReference type="SFLD" id="SFLDG01061">
    <property type="entry name" value="methylthiotransferase"/>
    <property type="match status" value="1"/>
</dbReference>
<dbReference type="InterPro" id="IPR006467">
    <property type="entry name" value="MiaB-like_bact"/>
</dbReference>
<dbReference type="InterPro" id="IPR006638">
    <property type="entry name" value="Elp3/MiaA/NifB-like_rSAM"/>
</dbReference>
<name>A0A1W6MGG2_9FLAO</name>
<organism evidence="12 13">
    <name type="scientific">Nonlabens spongiae</name>
    <dbReference type="NCBI Taxonomy" id="331648"/>
    <lineage>
        <taxon>Bacteria</taxon>
        <taxon>Pseudomonadati</taxon>
        <taxon>Bacteroidota</taxon>
        <taxon>Flavobacteriia</taxon>
        <taxon>Flavobacteriales</taxon>
        <taxon>Flavobacteriaceae</taxon>
        <taxon>Nonlabens</taxon>
    </lineage>
</organism>
<protein>
    <submittedName>
        <fullName evidence="12">tRNA (N(6)-L-threonylcarbamoyladenosine(37)-C(2))-methylthiotransferase MtaB</fullName>
    </submittedName>
</protein>
<dbReference type="NCBIfam" id="TIGR01579">
    <property type="entry name" value="MiaB-like-C"/>
    <property type="match status" value="1"/>
</dbReference>
<evidence type="ECO:0000256" key="7">
    <source>
        <dbReference type="ARBA" id="ARBA00022723"/>
    </source>
</evidence>
<dbReference type="InterPro" id="IPR007197">
    <property type="entry name" value="rSAM"/>
</dbReference>
<dbReference type="Gene3D" id="3.80.30.20">
    <property type="entry name" value="tm_1862 like domain"/>
    <property type="match status" value="1"/>
</dbReference>
<keyword evidence="6" id="KW-0819">tRNA processing</keyword>
<dbReference type="PROSITE" id="PS01278">
    <property type="entry name" value="MTTASE_RADICAL"/>
    <property type="match status" value="1"/>
</dbReference>
<evidence type="ECO:0000256" key="1">
    <source>
        <dbReference type="ARBA" id="ARBA00001966"/>
    </source>
</evidence>
<dbReference type="InterPro" id="IPR013848">
    <property type="entry name" value="Methylthiotransferase_N"/>
</dbReference>
<keyword evidence="2" id="KW-0004">4Fe-4S</keyword>
<keyword evidence="5" id="KW-0949">S-adenosyl-L-methionine</keyword>
<dbReference type="RefSeq" id="WP_085765462.1">
    <property type="nucleotide sequence ID" value="NZ_CP019344.1"/>
</dbReference>
<evidence type="ECO:0000256" key="6">
    <source>
        <dbReference type="ARBA" id="ARBA00022694"/>
    </source>
</evidence>
<comment type="cofactor">
    <cofactor evidence="1">
        <name>[4Fe-4S] cluster</name>
        <dbReference type="ChEBI" id="CHEBI:49883"/>
    </cofactor>
</comment>
<keyword evidence="9" id="KW-0411">Iron-sulfur</keyword>
<dbReference type="NCBIfam" id="TIGR00089">
    <property type="entry name" value="MiaB/RimO family radical SAM methylthiotransferase"/>
    <property type="match status" value="1"/>
</dbReference>
<evidence type="ECO:0000256" key="4">
    <source>
        <dbReference type="ARBA" id="ARBA00022679"/>
    </source>
</evidence>
<evidence type="ECO:0000313" key="12">
    <source>
        <dbReference type="EMBL" id="ARN76662.1"/>
    </source>
</evidence>
<dbReference type="EMBL" id="CP019344">
    <property type="protein sequence ID" value="ARN76662.1"/>
    <property type="molecule type" value="Genomic_DNA"/>
</dbReference>
<evidence type="ECO:0000256" key="9">
    <source>
        <dbReference type="ARBA" id="ARBA00023014"/>
    </source>
</evidence>
<dbReference type="Pfam" id="PF00919">
    <property type="entry name" value="UPF0004"/>
    <property type="match status" value="1"/>
</dbReference>
<dbReference type="FunFam" id="3.40.50.12160:FF:000004">
    <property type="entry name" value="Threonylcarbamoyladenosine tRNA methylthiotransferase MtaB"/>
    <property type="match status" value="1"/>
</dbReference>
<dbReference type="STRING" id="331648.BST97_00825"/>
<keyword evidence="8" id="KW-0408">Iron</keyword>
<dbReference type="GO" id="GO:0035597">
    <property type="term" value="F:tRNA-2-methylthio-N(6)-dimethylallyladenosine(37) synthase activity"/>
    <property type="evidence" value="ECO:0007669"/>
    <property type="project" value="TreeGrafter"/>
</dbReference>
<dbReference type="Gene3D" id="3.40.50.12160">
    <property type="entry name" value="Methylthiotransferase, N-terminal domain"/>
    <property type="match status" value="1"/>
</dbReference>
<dbReference type="PROSITE" id="PS51449">
    <property type="entry name" value="MTTASE_N"/>
    <property type="match status" value="1"/>
</dbReference>
<feature type="domain" description="Radical SAM core" evidence="11">
    <location>
        <begin position="144"/>
        <end position="378"/>
    </location>
</feature>
<dbReference type="InterPro" id="IPR038135">
    <property type="entry name" value="Methylthiotransferase_N_sf"/>
</dbReference>
<keyword evidence="4 12" id="KW-0808">Transferase</keyword>
<gene>
    <name evidence="12" type="ORF">BST97_00825</name>
</gene>
<dbReference type="PROSITE" id="PS51918">
    <property type="entry name" value="RADICAL_SAM"/>
    <property type="match status" value="1"/>
</dbReference>
<dbReference type="InterPro" id="IPR058240">
    <property type="entry name" value="rSAM_sf"/>
</dbReference>
<keyword evidence="13" id="KW-1185">Reference proteome</keyword>
<dbReference type="GO" id="GO:0051539">
    <property type="term" value="F:4 iron, 4 sulfur cluster binding"/>
    <property type="evidence" value="ECO:0007669"/>
    <property type="project" value="UniProtKB-KW"/>
</dbReference>
<dbReference type="AlphaFoldDB" id="A0A1W6MGG2"/>
<dbReference type="SFLD" id="SFLDS00029">
    <property type="entry name" value="Radical_SAM"/>
    <property type="match status" value="1"/>
</dbReference>
<proteinExistence type="predicted"/>
<reference evidence="12 13" key="1">
    <citation type="submission" date="2016-11" db="EMBL/GenBank/DDBJ databases">
        <title>Trade-off between light-utilization and light-protection in marine flavobacteria.</title>
        <authorList>
            <person name="Kumagai Y."/>
        </authorList>
    </citation>
    <scope>NUCLEOTIDE SEQUENCE [LARGE SCALE GENOMIC DNA]</scope>
    <source>
        <strain evidence="12 13">JCM 13191</strain>
    </source>
</reference>
<sequence length="440" mass="50023">MIEEAVDTKSVAFYTLGCKLNFSETSTIARSFKAEGFERKEFDEKADTYVINTCSVTENADKRFKSIVKKAYAQNEDAFIIAIGCYAQLKPEELADVEGVDLVLGATEKFNITDYLNQLSKEEPAVIHSCEINEADFYVGSYSIGDRTRAFLKVQDGCDYKCTYCTIPLARGISRSDTLENVLKNAAEISAKDIKEIVLTGVNIGDYGKGEFGNKRHEHTFLDLVKALDYVDGIERLRISSIEPNLLKNETIDFVAQSRTFVPHFHIPLQSGSNELLGKMRRRYNRELYVDRVKRSKEVMPDCCIGVDVIVGFPGETDDHFLDTFNFLKDLDISYLHVFTYSERDNTLAADMEGVVPMNVRKKRSKMLRGLSVKKRRSFYESQLGKTKTVLWEAENKEGFIQGFTENYVKVKTYWNPNLVNTLQPVTLDQIDEDGIVRIS</sequence>
<dbReference type="OrthoDB" id="9805215at2"/>